<dbReference type="PANTHER" id="PTHR13016:SF0">
    <property type="entry name" value="AMME SYNDROME CANDIDATE GENE 1 PROTEIN"/>
    <property type="match status" value="1"/>
</dbReference>
<evidence type="ECO:0000313" key="3">
    <source>
        <dbReference type="Proteomes" id="UP001063350"/>
    </source>
</evidence>
<dbReference type="Pfam" id="PF01871">
    <property type="entry name" value="AMMECR1"/>
    <property type="match status" value="1"/>
</dbReference>
<dbReference type="PANTHER" id="PTHR13016">
    <property type="entry name" value="AMMECR1 HOMOLOG"/>
    <property type="match status" value="1"/>
</dbReference>
<dbReference type="Proteomes" id="UP001063350">
    <property type="component" value="Chromosome"/>
</dbReference>
<gene>
    <name evidence="2" type="ORF">GF1_28410</name>
</gene>
<dbReference type="SUPFAM" id="SSF143447">
    <property type="entry name" value="AMMECR1-like"/>
    <property type="match status" value="1"/>
</dbReference>
<dbReference type="InterPro" id="IPR027623">
    <property type="entry name" value="AmmeMemoSam_A"/>
</dbReference>
<dbReference type="InterPro" id="IPR023473">
    <property type="entry name" value="AMMECR1"/>
</dbReference>
<evidence type="ECO:0000313" key="2">
    <source>
        <dbReference type="EMBL" id="BCO10465.1"/>
    </source>
</evidence>
<proteinExistence type="predicted"/>
<feature type="domain" description="AMMECR1" evidence="1">
    <location>
        <begin position="5"/>
        <end position="189"/>
    </location>
</feature>
<organism evidence="2 3">
    <name type="scientific">Desulfolithobacter dissulfuricans</name>
    <dbReference type="NCBI Taxonomy" id="2795293"/>
    <lineage>
        <taxon>Bacteria</taxon>
        <taxon>Pseudomonadati</taxon>
        <taxon>Thermodesulfobacteriota</taxon>
        <taxon>Desulfobulbia</taxon>
        <taxon>Desulfobulbales</taxon>
        <taxon>Desulfobulbaceae</taxon>
        <taxon>Desulfolithobacter</taxon>
    </lineage>
</organism>
<dbReference type="InterPro" id="IPR002733">
    <property type="entry name" value="AMMECR1_domain"/>
</dbReference>
<dbReference type="InterPro" id="IPR036071">
    <property type="entry name" value="AMMECR1_dom_sf"/>
</dbReference>
<dbReference type="Gene3D" id="3.30.700.20">
    <property type="entry name" value="Hypothetical protein ph0010, domain 1"/>
    <property type="match status" value="1"/>
</dbReference>
<keyword evidence="3" id="KW-1185">Reference proteome</keyword>
<dbReference type="EMBL" id="AP024233">
    <property type="protein sequence ID" value="BCO10465.1"/>
    <property type="molecule type" value="Genomic_DNA"/>
</dbReference>
<protein>
    <submittedName>
        <fullName evidence="2">TIGR00296 family protein</fullName>
    </submittedName>
</protein>
<dbReference type="InterPro" id="IPR027485">
    <property type="entry name" value="AMMECR1_N"/>
</dbReference>
<reference evidence="2" key="1">
    <citation type="submission" date="2020-12" db="EMBL/GenBank/DDBJ databases">
        <title>Desulfobium dissulfuricans gen. nov., sp. nov., a novel mesophilic, sulfate-reducing bacterium isolated from a deep-sea hydrothermal vent.</title>
        <authorList>
            <person name="Hashimoto Y."/>
            <person name="Tame A."/>
            <person name="Sawayama S."/>
            <person name="Miyazaki J."/>
            <person name="Takai K."/>
            <person name="Nakagawa S."/>
        </authorList>
    </citation>
    <scope>NUCLEOTIDE SEQUENCE</scope>
    <source>
        <strain evidence="2">GF1</strain>
    </source>
</reference>
<dbReference type="NCBIfam" id="TIGR04335">
    <property type="entry name" value="AmmeMemoSam_A"/>
    <property type="match status" value="1"/>
</dbReference>
<dbReference type="NCBIfam" id="TIGR00296">
    <property type="entry name" value="TIGR00296 family protein"/>
    <property type="match status" value="1"/>
</dbReference>
<dbReference type="AlphaFoldDB" id="A0A915XJL3"/>
<dbReference type="PROSITE" id="PS51112">
    <property type="entry name" value="AMMECR1"/>
    <property type="match status" value="1"/>
</dbReference>
<dbReference type="KEGG" id="ddu:GF1_28410"/>
<sequence>MLTEKQGQILLRLARQTIMERLGLPVRKPVSADELSDPALQEKRGVFVTLNKHGMLRGCIGSLVGTEPIVVGVERNAINAAFHDPRFPPVTADEVDELQIDISILSQPRELTYTDGKDLIRKLRPGVDGVIIQGGGASATFLPQVWEQLPAPELFLTHLCRKAGLPDNAWMSGELTVLTYQVQHFEENR</sequence>
<dbReference type="Gene3D" id="3.30.1490.150">
    <property type="entry name" value="Hypothetical protein ph0010, domain 2"/>
    <property type="match status" value="1"/>
</dbReference>
<dbReference type="RefSeq" id="WP_267927194.1">
    <property type="nucleotide sequence ID" value="NZ_AP024233.1"/>
</dbReference>
<name>A0A915XJL3_9BACT</name>
<evidence type="ECO:0000259" key="1">
    <source>
        <dbReference type="PROSITE" id="PS51112"/>
    </source>
</evidence>
<accession>A0A915XJL3</accession>